<dbReference type="PANTHER" id="PTHR35997">
    <property type="entry name" value="COTTON FIBER PROTEIN-RELATED"/>
    <property type="match status" value="1"/>
</dbReference>
<evidence type="ECO:0000256" key="1">
    <source>
        <dbReference type="SAM" id="Phobius"/>
    </source>
</evidence>
<keyword evidence="1 2" id="KW-0812">Transmembrane</keyword>
<sequence>MKGRLNMEVMKIREYEREAKETEHEEDTIHTIVFTAGTVLLMVCLKRFLVEQWRAWVFLILNLILLAILFMSMRPRSSANEGIVEEVKNDKTKMKKRASECSQEIEERKKDCCYKEQCWTSEFQNEGDEKEEEEVEVEEAVPRLSKEELNERVEAFITMFRQHLVSDARQAENFRFQKNSNMTPKGLKCLIVEA</sequence>
<reference evidence="2" key="1">
    <citation type="submission" date="2020-09" db="EMBL/GenBank/DDBJ databases">
        <title>Genome-Enabled Discovery of Anthraquinone Biosynthesis in Senna tora.</title>
        <authorList>
            <person name="Kang S.-H."/>
            <person name="Pandey R.P."/>
            <person name="Lee C.-M."/>
            <person name="Sim J.-S."/>
            <person name="Jeong J.-T."/>
            <person name="Choi B.-S."/>
            <person name="Jung M."/>
            <person name="Ginzburg D."/>
            <person name="Zhao K."/>
            <person name="Won S.Y."/>
            <person name="Oh T.-J."/>
            <person name="Yu Y."/>
            <person name="Kim N.-H."/>
            <person name="Lee O.R."/>
            <person name="Lee T.-H."/>
            <person name="Bashyal P."/>
            <person name="Kim T.-S."/>
            <person name="Lee W.-H."/>
            <person name="Kawkins C."/>
            <person name="Kim C.-K."/>
            <person name="Kim J.S."/>
            <person name="Ahn B.O."/>
            <person name="Rhee S.Y."/>
            <person name="Sohng J.K."/>
        </authorList>
    </citation>
    <scope>NUCLEOTIDE SEQUENCE</scope>
    <source>
        <tissue evidence="2">Leaf</tissue>
    </source>
</reference>
<proteinExistence type="predicted"/>
<organism evidence="2 3">
    <name type="scientific">Senna tora</name>
    <dbReference type="NCBI Taxonomy" id="362788"/>
    <lineage>
        <taxon>Eukaryota</taxon>
        <taxon>Viridiplantae</taxon>
        <taxon>Streptophyta</taxon>
        <taxon>Embryophyta</taxon>
        <taxon>Tracheophyta</taxon>
        <taxon>Spermatophyta</taxon>
        <taxon>Magnoliopsida</taxon>
        <taxon>eudicotyledons</taxon>
        <taxon>Gunneridae</taxon>
        <taxon>Pentapetalae</taxon>
        <taxon>rosids</taxon>
        <taxon>fabids</taxon>
        <taxon>Fabales</taxon>
        <taxon>Fabaceae</taxon>
        <taxon>Caesalpinioideae</taxon>
        <taxon>Cassia clade</taxon>
        <taxon>Senna</taxon>
    </lineage>
</organism>
<comment type="caution">
    <text evidence="2">The sequence shown here is derived from an EMBL/GenBank/DDBJ whole genome shotgun (WGS) entry which is preliminary data.</text>
</comment>
<evidence type="ECO:0000313" key="3">
    <source>
        <dbReference type="Proteomes" id="UP000634136"/>
    </source>
</evidence>
<gene>
    <name evidence="2" type="ORF">G2W53_025106</name>
</gene>
<name>A0A834WHK5_9FABA</name>
<dbReference type="EMBL" id="JAAIUW010000008">
    <property type="protein sequence ID" value="KAF7819651.1"/>
    <property type="molecule type" value="Genomic_DNA"/>
</dbReference>
<feature type="transmembrane region" description="Helical" evidence="1">
    <location>
        <begin position="55"/>
        <end position="73"/>
    </location>
</feature>
<keyword evidence="3" id="KW-1185">Reference proteome</keyword>
<dbReference type="PANTHER" id="PTHR35997:SF5">
    <property type="entry name" value="OS09G0539700 PROTEIN"/>
    <property type="match status" value="1"/>
</dbReference>
<keyword evidence="1" id="KW-1133">Transmembrane helix</keyword>
<keyword evidence="1" id="KW-0472">Membrane</keyword>
<accession>A0A834WHK5</accession>
<dbReference type="Proteomes" id="UP000634136">
    <property type="component" value="Unassembled WGS sequence"/>
</dbReference>
<feature type="transmembrane region" description="Helical" evidence="1">
    <location>
        <begin position="29"/>
        <end position="49"/>
    </location>
</feature>
<dbReference type="AlphaFoldDB" id="A0A834WHK5"/>
<evidence type="ECO:0000313" key="2">
    <source>
        <dbReference type="EMBL" id="KAF7819651.1"/>
    </source>
</evidence>
<dbReference type="OrthoDB" id="1725777at2759"/>
<protein>
    <submittedName>
        <fullName evidence="2">Putative transmembrane protein</fullName>
    </submittedName>
</protein>